<evidence type="ECO:0000313" key="9">
    <source>
        <dbReference type="Proteomes" id="UP001291623"/>
    </source>
</evidence>
<dbReference type="Proteomes" id="UP001291623">
    <property type="component" value="Unassembled WGS sequence"/>
</dbReference>
<accession>A0AAE1S1X2</accession>
<reference evidence="8" key="1">
    <citation type="submission" date="2023-12" db="EMBL/GenBank/DDBJ databases">
        <title>Genome assembly of Anisodus tanguticus.</title>
        <authorList>
            <person name="Wang Y.-J."/>
        </authorList>
    </citation>
    <scope>NUCLEOTIDE SEQUENCE</scope>
    <source>
        <strain evidence="8">KB-2021</strain>
        <tissue evidence="8">Leaf</tissue>
    </source>
</reference>
<comment type="similarity">
    <text evidence="2">Belongs to the adaptor complexes large subunit family.</text>
</comment>
<evidence type="ECO:0000256" key="4">
    <source>
        <dbReference type="ARBA" id="ARBA00022737"/>
    </source>
</evidence>
<dbReference type="InterPro" id="IPR017105">
    <property type="entry name" value="AP3_complex_dsu"/>
</dbReference>
<dbReference type="GO" id="GO:0030123">
    <property type="term" value="C:AP-3 adaptor complex"/>
    <property type="evidence" value="ECO:0007669"/>
    <property type="project" value="InterPro"/>
</dbReference>
<dbReference type="SUPFAM" id="SSF48371">
    <property type="entry name" value="ARM repeat"/>
    <property type="match status" value="1"/>
</dbReference>
<evidence type="ECO:0000259" key="7">
    <source>
        <dbReference type="Pfam" id="PF01602"/>
    </source>
</evidence>
<keyword evidence="5" id="KW-0653">Protein transport</keyword>
<dbReference type="InterPro" id="IPR011989">
    <property type="entry name" value="ARM-like"/>
</dbReference>
<dbReference type="PANTHER" id="PTHR22781">
    <property type="entry name" value="DELTA ADAPTIN-RELATED"/>
    <property type="match status" value="1"/>
</dbReference>
<dbReference type="Gene3D" id="1.25.10.10">
    <property type="entry name" value="Leucine-rich Repeat Variant"/>
    <property type="match status" value="1"/>
</dbReference>
<dbReference type="GO" id="GO:0006623">
    <property type="term" value="P:protein targeting to vacuole"/>
    <property type="evidence" value="ECO:0007669"/>
    <property type="project" value="TreeGrafter"/>
</dbReference>
<dbReference type="EMBL" id="JAVYJV010000009">
    <property type="protein sequence ID" value="KAK4362008.1"/>
    <property type="molecule type" value="Genomic_DNA"/>
</dbReference>
<proteinExistence type="inferred from homology"/>
<dbReference type="GO" id="GO:0010008">
    <property type="term" value="C:endosome membrane"/>
    <property type="evidence" value="ECO:0007669"/>
    <property type="project" value="TreeGrafter"/>
</dbReference>
<dbReference type="InterPro" id="IPR016024">
    <property type="entry name" value="ARM-type_fold"/>
</dbReference>
<organism evidence="8 9">
    <name type="scientific">Anisodus tanguticus</name>
    <dbReference type="NCBI Taxonomy" id="243964"/>
    <lineage>
        <taxon>Eukaryota</taxon>
        <taxon>Viridiplantae</taxon>
        <taxon>Streptophyta</taxon>
        <taxon>Embryophyta</taxon>
        <taxon>Tracheophyta</taxon>
        <taxon>Spermatophyta</taxon>
        <taxon>Magnoliopsida</taxon>
        <taxon>eudicotyledons</taxon>
        <taxon>Gunneridae</taxon>
        <taxon>Pentapetalae</taxon>
        <taxon>asterids</taxon>
        <taxon>lamiids</taxon>
        <taxon>Solanales</taxon>
        <taxon>Solanaceae</taxon>
        <taxon>Solanoideae</taxon>
        <taxon>Hyoscyameae</taxon>
        <taxon>Anisodus</taxon>
    </lineage>
</organism>
<comment type="caution">
    <text evidence="8">The sequence shown here is derived from an EMBL/GenBank/DDBJ whole genome shotgun (WGS) entry which is preliminary data.</text>
</comment>
<sequence>MSWAAFHAIELSSSQSFNVKRIAYLAASLSFDPLTTDVILLLTHQLRKDLQSSNSHDVSLALHALYYISTPDLARDLTPEVFTLLNSNKAIAIILRLFELFPDSVRVCFKRLVENLDNSDPAIVSTVVGVFCELACKEPKSYLPLAPEFYKILVDWRNSWLLIKVLKIFMKLAPLEPRLEKRLVDPICDHLKRTTAKSLAFECVRTIVSSFSEYESAVRVAVGKIKEFLNEDDPNLKYLGLQALTIVASKHLWAVMENKDFVIKSLSDADVNIKLEALQLVLAMVSEDNVVDICKVLINYALKSDPEFCNEILGCMLLTCSRNVYEIIVDFDWYVSLLRKMSRSRIVRRGRK</sequence>
<dbReference type="PANTHER" id="PTHR22781:SF12">
    <property type="entry name" value="AP-3 COMPLEX SUBUNIT DELTA-1"/>
    <property type="match status" value="1"/>
</dbReference>
<keyword evidence="4" id="KW-0677">Repeat</keyword>
<dbReference type="InterPro" id="IPR002553">
    <property type="entry name" value="Clathrin/coatomer_adapt-like_N"/>
</dbReference>
<comment type="subcellular location">
    <subcellularLocation>
        <location evidence="1">Endomembrane system</location>
    </subcellularLocation>
</comment>
<evidence type="ECO:0000256" key="3">
    <source>
        <dbReference type="ARBA" id="ARBA00022448"/>
    </source>
</evidence>
<feature type="domain" description="Clathrin/coatomer adaptor adaptin-like N-terminal" evidence="7">
    <location>
        <begin position="1"/>
        <end position="341"/>
    </location>
</feature>
<dbReference type="AlphaFoldDB" id="A0AAE1S1X2"/>
<dbReference type="GO" id="GO:0006896">
    <property type="term" value="P:Golgi to vacuole transport"/>
    <property type="evidence" value="ECO:0007669"/>
    <property type="project" value="TreeGrafter"/>
</dbReference>
<dbReference type="Pfam" id="PF01602">
    <property type="entry name" value="Adaptin_N"/>
    <property type="match status" value="1"/>
</dbReference>
<keyword evidence="6" id="KW-0472">Membrane</keyword>
<evidence type="ECO:0000256" key="6">
    <source>
        <dbReference type="ARBA" id="ARBA00023136"/>
    </source>
</evidence>
<evidence type="ECO:0000256" key="5">
    <source>
        <dbReference type="ARBA" id="ARBA00022927"/>
    </source>
</evidence>
<protein>
    <recommendedName>
        <fullName evidence="7">Clathrin/coatomer adaptor adaptin-like N-terminal domain-containing protein</fullName>
    </recommendedName>
</protein>
<gene>
    <name evidence="8" type="ORF">RND71_017249</name>
</gene>
<keyword evidence="9" id="KW-1185">Reference proteome</keyword>
<evidence type="ECO:0000256" key="1">
    <source>
        <dbReference type="ARBA" id="ARBA00004308"/>
    </source>
</evidence>
<keyword evidence="3" id="KW-0813">Transport</keyword>
<evidence type="ECO:0000313" key="8">
    <source>
        <dbReference type="EMBL" id="KAK4362008.1"/>
    </source>
</evidence>
<name>A0AAE1S1X2_9SOLA</name>
<evidence type="ECO:0000256" key="2">
    <source>
        <dbReference type="ARBA" id="ARBA00006613"/>
    </source>
</evidence>